<dbReference type="VEuPathDB" id="VectorBase:GMOY004475"/>
<dbReference type="CDD" id="cd00201">
    <property type="entry name" value="WW"/>
    <property type="match status" value="1"/>
</dbReference>
<dbReference type="Proteomes" id="UP000092444">
    <property type="component" value="Unassembled WGS sequence"/>
</dbReference>
<feature type="region of interest" description="Disordered" evidence="4">
    <location>
        <begin position="64"/>
        <end position="144"/>
    </location>
</feature>
<dbReference type="PANTHER" id="PTHR15911">
    <property type="entry name" value="WW DOMAIN-CONTAINING ADAPTER PROTEIN WITH COILED-COIL"/>
    <property type="match status" value="1"/>
</dbReference>
<dbReference type="InterPro" id="IPR036020">
    <property type="entry name" value="WW_dom_sf"/>
</dbReference>
<dbReference type="PANTHER" id="PTHR15911:SF6">
    <property type="entry name" value="WW DOMAIN-CONTAINING ADAPTER PROTEIN WITH COILED-COIL"/>
    <property type="match status" value="1"/>
</dbReference>
<dbReference type="GO" id="GO:0003682">
    <property type="term" value="F:chromatin binding"/>
    <property type="evidence" value="ECO:0007669"/>
    <property type="project" value="TreeGrafter"/>
</dbReference>
<dbReference type="Pfam" id="PF00397">
    <property type="entry name" value="WW"/>
    <property type="match status" value="1"/>
</dbReference>
<evidence type="ECO:0000256" key="2">
    <source>
        <dbReference type="ARBA" id="ARBA00022853"/>
    </source>
</evidence>
<feature type="compositionally biased region" description="Low complexity" evidence="4">
    <location>
        <begin position="95"/>
        <end position="104"/>
    </location>
</feature>
<reference evidence="6" key="1">
    <citation type="submission" date="2020-05" db="UniProtKB">
        <authorList>
            <consortium name="EnsemblMetazoa"/>
        </authorList>
    </citation>
    <scope>IDENTIFICATION</scope>
    <source>
        <strain evidence="6">Yale</strain>
    </source>
</reference>
<feature type="compositionally biased region" description="Polar residues" evidence="4">
    <location>
        <begin position="354"/>
        <end position="366"/>
    </location>
</feature>
<dbReference type="EMBL" id="CCAG010011104">
    <property type="status" value="NOT_ANNOTATED_CDS"/>
    <property type="molecule type" value="Genomic_DNA"/>
</dbReference>
<dbReference type="GO" id="GO:0005634">
    <property type="term" value="C:nucleus"/>
    <property type="evidence" value="ECO:0007669"/>
    <property type="project" value="UniProtKB-SubCell"/>
</dbReference>
<feature type="domain" description="WW" evidence="5">
    <location>
        <begin position="294"/>
        <end position="321"/>
    </location>
</feature>
<feature type="compositionally biased region" description="Low complexity" evidence="4">
    <location>
        <begin position="414"/>
        <end position="427"/>
    </location>
</feature>
<dbReference type="PhylomeDB" id="A0A1B0FKV5"/>
<proteinExistence type="predicted"/>
<dbReference type="InterPro" id="IPR001202">
    <property type="entry name" value="WW_dom"/>
</dbReference>
<feature type="compositionally biased region" description="Basic and acidic residues" evidence="4">
    <location>
        <begin position="331"/>
        <end position="353"/>
    </location>
</feature>
<keyword evidence="7" id="KW-1185">Reference proteome</keyword>
<dbReference type="Gene3D" id="2.20.70.10">
    <property type="match status" value="1"/>
</dbReference>
<evidence type="ECO:0000313" key="7">
    <source>
        <dbReference type="Proteomes" id="UP000092444"/>
    </source>
</evidence>
<evidence type="ECO:0000313" key="6">
    <source>
        <dbReference type="EnsemblMetazoa" id="GMOY004475-PA"/>
    </source>
</evidence>
<feature type="compositionally biased region" description="Basic and acidic residues" evidence="4">
    <location>
        <begin position="123"/>
        <end position="135"/>
    </location>
</feature>
<feature type="compositionally biased region" description="Basic and acidic residues" evidence="4">
    <location>
        <begin position="212"/>
        <end position="272"/>
    </location>
</feature>
<evidence type="ECO:0000256" key="3">
    <source>
        <dbReference type="ARBA" id="ARBA00023242"/>
    </source>
</evidence>
<feature type="compositionally biased region" description="Basic and acidic residues" evidence="4">
    <location>
        <begin position="64"/>
        <end position="81"/>
    </location>
</feature>
<keyword evidence="2" id="KW-0156">Chromatin regulator</keyword>
<organism evidence="6 7">
    <name type="scientific">Glossina morsitans morsitans</name>
    <name type="common">Savannah tsetse fly</name>
    <dbReference type="NCBI Taxonomy" id="37546"/>
    <lineage>
        <taxon>Eukaryota</taxon>
        <taxon>Metazoa</taxon>
        <taxon>Ecdysozoa</taxon>
        <taxon>Arthropoda</taxon>
        <taxon>Hexapoda</taxon>
        <taxon>Insecta</taxon>
        <taxon>Pterygota</taxon>
        <taxon>Neoptera</taxon>
        <taxon>Endopterygota</taxon>
        <taxon>Diptera</taxon>
        <taxon>Brachycera</taxon>
        <taxon>Muscomorpha</taxon>
        <taxon>Hippoboscoidea</taxon>
        <taxon>Glossinidae</taxon>
        <taxon>Glossina</taxon>
    </lineage>
</organism>
<dbReference type="PROSITE" id="PS01159">
    <property type="entry name" value="WW_DOMAIN_1"/>
    <property type="match status" value="1"/>
</dbReference>
<evidence type="ECO:0000259" key="5">
    <source>
        <dbReference type="PROSITE" id="PS50020"/>
    </source>
</evidence>
<feature type="region of interest" description="Disordered" evidence="4">
    <location>
        <begin position="331"/>
        <end position="434"/>
    </location>
</feature>
<dbReference type="GO" id="GO:1904263">
    <property type="term" value="P:positive regulation of TORC1 signaling"/>
    <property type="evidence" value="ECO:0007669"/>
    <property type="project" value="TreeGrafter"/>
</dbReference>
<dbReference type="STRING" id="37546.A0A1B0FKV5"/>
<sequence>MVMHARKPQRMNDGYFEKHQSHPYQFMSTTNSIALDISTLAAECNKNAAAVGLCHIVDSSKYNSKRDYERDRSSNYRDRDISPAGSVCGGGSSGGALNNGNSSSYRSQSPEIDSPSSRGGHSNSHDIRDRGDHRGGGGLCGGDRFSYIQKMRDRDRDIYKKDKYSDISDKRDRRGGDRDSDSHRSNHDRIDRRGAGSGGSSGAKLCTSSSGGDKRSGSDDRERDRDRERERDLRDSKRERDSLRERDRDRERERERERDRSARSDDRDRERGSGGGNSGERSERGERVARCGDWSEHVSSSGKMYYYNCKTEVSQWEKPKEWIERERNLARDQHREKDYRDKEREREREERFSRSTYTKHSSSRGNSRLRWNYDNDAGPPGHRRRLDGRLTDNADMDISPGDSTPTSEASYSLTGTPTTHDTMGTVGQSHNDQTLPSTTVGLPNALPRLASHPNASSVSSANVTAATAAASMHYSASVIVPPSGSSSNSGGSGIAGATMLPATGLASVNLTSGQSAGVLSNSGVSGSQRKMDSVTGLQYQSHIMAAGSPIASTNQVDHHLNSNAPGPPNKLSSKDPALMLRQQQMHHHLNTVDGHIMPGCGGGGGGSGLTENINHASTVGAVNLRENALNSPLYNLTHSHGMSPMSYAKSPLTHNAATASMAAVTHTNSLGNIVAATTTSGGGSSVAPSYVSNNQYGIKTVDGGSSANSAGSSSNLNIALNSLSSNSGVGGGGIVMGSNSALCSSSALNALPGHTGINNSNNSTNVSGGNALGILPGEGPPTPTQELDISANSSLDQQQRKLDNTASASLSTLQSCVSNSIQAGARSQGPEISTKLSKYFRADLITHAKKCSEETHLYGDLQCTKVSAELKCARSLVRITEITATLQEQKIMYLRQQIRRIEESKSQNSFMSDDL</sequence>
<dbReference type="GO" id="GO:0006325">
    <property type="term" value="P:chromatin organization"/>
    <property type="evidence" value="ECO:0007669"/>
    <property type="project" value="UniProtKB-KW"/>
</dbReference>
<protein>
    <recommendedName>
        <fullName evidence="5">WW domain-containing protein</fullName>
    </recommendedName>
</protein>
<dbReference type="SMART" id="SM00456">
    <property type="entry name" value="WW"/>
    <property type="match status" value="1"/>
</dbReference>
<feature type="region of interest" description="Disordered" evidence="4">
    <location>
        <begin position="761"/>
        <end position="786"/>
    </location>
</feature>
<keyword evidence="3" id="KW-0539">Nucleus</keyword>
<feature type="region of interest" description="Disordered" evidence="4">
    <location>
        <begin position="162"/>
        <end position="292"/>
    </location>
</feature>
<feature type="compositionally biased region" description="Polar residues" evidence="4">
    <location>
        <begin position="105"/>
        <end position="122"/>
    </location>
</feature>
<dbReference type="InterPro" id="IPR038867">
    <property type="entry name" value="WAC"/>
</dbReference>
<feature type="compositionally biased region" description="Basic and acidic residues" evidence="4">
    <location>
        <begin position="280"/>
        <end position="292"/>
    </location>
</feature>
<dbReference type="AlphaFoldDB" id="A0A1B0FKV5"/>
<evidence type="ECO:0000256" key="4">
    <source>
        <dbReference type="SAM" id="MobiDB-lite"/>
    </source>
</evidence>
<comment type="subcellular location">
    <subcellularLocation>
        <location evidence="1">Nucleus</location>
    </subcellularLocation>
</comment>
<dbReference type="GO" id="GO:0010506">
    <property type="term" value="P:regulation of autophagy"/>
    <property type="evidence" value="ECO:0007669"/>
    <property type="project" value="TreeGrafter"/>
</dbReference>
<accession>A0A1B0FKV5</accession>
<feature type="compositionally biased region" description="Basic and acidic residues" evidence="4">
    <location>
        <begin position="162"/>
        <end position="194"/>
    </location>
</feature>
<dbReference type="GO" id="GO:0000993">
    <property type="term" value="F:RNA polymerase II complex binding"/>
    <property type="evidence" value="ECO:0007669"/>
    <property type="project" value="TreeGrafter"/>
</dbReference>
<dbReference type="PROSITE" id="PS50020">
    <property type="entry name" value="WW_DOMAIN_2"/>
    <property type="match status" value="1"/>
</dbReference>
<name>A0A1B0FKV5_GLOMM</name>
<dbReference type="EnsemblMetazoa" id="GMOY004475-RA">
    <property type="protein sequence ID" value="GMOY004475-PA"/>
    <property type="gene ID" value="GMOY004475"/>
</dbReference>
<feature type="compositionally biased region" description="Polar residues" evidence="4">
    <location>
        <begin position="401"/>
        <end position="413"/>
    </location>
</feature>
<dbReference type="SUPFAM" id="SSF51045">
    <property type="entry name" value="WW domain"/>
    <property type="match status" value="1"/>
</dbReference>
<evidence type="ECO:0000256" key="1">
    <source>
        <dbReference type="ARBA" id="ARBA00004123"/>
    </source>
</evidence>